<dbReference type="AlphaFoldDB" id="A0AAE0P7V9"/>
<keyword evidence="18" id="KW-1185">Reference proteome</keyword>
<dbReference type="InterPro" id="IPR039595">
    <property type="entry name" value="TE2IP/Rap1"/>
</dbReference>
<evidence type="ECO:0000259" key="14">
    <source>
        <dbReference type="Pfam" id="PF08914"/>
    </source>
</evidence>
<keyword evidence="9" id="KW-0804">Transcription</keyword>
<feature type="region of interest" description="Disordered" evidence="12">
    <location>
        <begin position="585"/>
        <end position="612"/>
    </location>
</feature>
<dbReference type="InterPro" id="IPR036420">
    <property type="entry name" value="BRCT_dom_sf"/>
</dbReference>
<feature type="compositionally biased region" description="Pro residues" evidence="12">
    <location>
        <begin position="382"/>
        <end position="392"/>
    </location>
</feature>
<dbReference type="SUPFAM" id="SSF52113">
    <property type="entry name" value="BRCT domain"/>
    <property type="match status" value="1"/>
</dbReference>
<feature type="compositionally biased region" description="Polar residues" evidence="12">
    <location>
        <begin position="714"/>
        <end position="731"/>
    </location>
</feature>
<dbReference type="PANTHER" id="PTHR16466:SF6">
    <property type="entry name" value="TELOMERIC REPEAT-BINDING FACTOR 2-INTERACTING PROTEIN 1"/>
    <property type="match status" value="1"/>
</dbReference>
<feature type="domain" description="TRF2-interacting telomeric protein/Rap1 C-terminal" evidence="15">
    <location>
        <begin position="993"/>
        <end position="1093"/>
    </location>
</feature>
<keyword evidence="5" id="KW-0158">Chromosome</keyword>
<evidence type="ECO:0000259" key="15">
    <source>
        <dbReference type="Pfam" id="PF11626"/>
    </source>
</evidence>
<dbReference type="GO" id="GO:0070187">
    <property type="term" value="C:shelterin complex"/>
    <property type="evidence" value="ECO:0007669"/>
    <property type="project" value="TreeGrafter"/>
</dbReference>
<accession>A0AAE0P7V9</accession>
<name>A0AAE0P7V9_9PEZI</name>
<feature type="compositionally biased region" description="Basic and acidic residues" evidence="12">
    <location>
        <begin position="400"/>
        <end position="416"/>
    </location>
</feature>
<dbReference type="SUPFAM" id="SSF46689">
    <property type="entry name" value="Homeodomain-like"/>
    <property type="match status" value="2"/>
</dbReference>
<feature type="domain" description="BRCT" evidence="16">
    <location>
        <begin position="17"/>
        <end position="92"/>
    </location>
</feature>
<sequence>MPAHIVYEGVGNQYEGTLFGGVKFFVLQKVPFRNSLVDRIRINGGKIVALEKLADVIIADYMRTDGPGGAVSFKYIEDSIKRGELCNIEDYKIAKAKPAGAPGSSSNKFTRNIFTKADDQILIDWVCHKEASGEFVNGNEIYKELAEKHPNHTYHSWRDRWVKKYDKLDRKDIPGWNSPSAPSPPKPRAQPQARVLQELPPRKDQNTIPRPTRDMTPATKGRVSFTEEDDIILAAYVRRGLREGEKEKGNRIYQELAEEASFLLSSFYPHHTMQSWRDRWIRTISKKQSPEDLSGLPRPPVPAAGRPVPRAQPVQQPSRSISPRLIVPAAARSLSLVQPAQLPKPRQNLGLQPKRVPREVVEGRVSPIESDDSPLRSVGTPAGPPKPTPKKTPPASKIARMLELERELELLRRNSNEDADEPGLEEGHEIKDDANSGDGREAGAAGEPEPDNEFEAEDEPEIKHEPSEDEGVAQVGMPLRTPETVPLRPVKIPTPREQFYMDFNAYHKMSNTTPIPWVKVGQHHLDLWELWRVATEQDPESRNWERIAEELNIDWVEEEGVQLRLQDAFDEHLGDFEFGLRTFNEIPLEDEETDEEDDDTEVDGSEDHSLNNVSDHVDDVVAHVVDPSDNRADDHFDDGAEDEVHIEQDPFVSSPPVVGPPAGALKRRFEQDRILAGTVLSSASKRRRYNPDKEILCTPTTSARVTLVEPLARTQESPTARYGNRTQSPAQHLSMAPPQRKTVVEPETQDFNFGEVQNGLMEDNDPTPSQQLWSEYTATPLRKVQSSSQKPQAVVRSGNPAASRTRPPPAAVESGESDESDNSSDGFETLVPAKPLRTAIMKPSPALKPAVKPTTRTVHPSPAPKLEIKPATRRSLPSSWARPPSSEAAQSPAGQPKRQTSLAQSTPLARVHPDVAMQSIETSHSKPTPKPRPIVDPRVAPRPSASVSRSVANSGLSRAGISRSGSGNSSQTTNEYEINNKKVLTEMIEQFVPLGYTQEVILAALEATSCSRGKSRDILQDLQYGRGIPTDMPGVWTKWDDSVLRERDAARANGLAQSDEEAQRRVDAIQAKVTKVRLKHGREEMEKRAKFLKSMDNARKKALARRLFEVRPG</sequence>
<dbReference type="EMBL" id="JAULSW010000001">
    <property type="protein sequence ID" value="KAK3394940.1"/>
    <property type="molecule type" value="Genomic_DNA"/>
</dbReference>
<dbReference type="GO" id="GO:0042162">
    <property type="term" value="F:telomeric DNA binding"/>
    <property type="evidence" value="ECO:0007669"/>
    <property type="project" value="TreeGrafter"/>
</dbReference>
<evidence type="ECO:0000256" key="12">
    <source>
        <dbReference type="SAM" id="MobiDB-lite"/>
    </source>
</evidence>
<gene>
    <name evidence="17" type="ORF">B0H63DRAFT_445024</name>
</gene>
<evidence type="ECO:0000259" key="13">
    <source>
        <dbReference type="Pfam" id="PF01388"/>
    </source>
</evidence>
<feature type="domain" description="TERF2-interacting telomeric protein 1 Myb" evidence="14">
    <location>
        <begin position="114"/>
        <end position="171"/>
    </location>
</feature>
<feature type="region of interest" description="Disordered" evidence="12">
    <location>
        <begin position="172"/>
        <end position="219"/>
    </location>
</feature>
<dbReference type="Proteomes" id="UP001285441">
    <property type="component" value="Unassembled WGS sequence"/>
</dbReference>
<dbReference type="GO" id="GO:0031848">
    <property type="term" value="P:protection from non-homologous end joining at telomere"/>
    <property type="evidence" value="ECO:0007669"/>
    <property type="project" value="TreeGrafter"/>
</dbReference>
<reference evidence="17" key="2">
    <citation type="submission" date="2023-06" db="EMBL/GenBank/DDBJ databases">
        <authorList>
            <consortium name="Lawrence Berkeley National Laboratory"/>
            <person name="Haridas S."/>
            <person name="Hensen N."/>
            <person name="Bonometti L."/>
            <person name="Westerberg I."/>
            <person name="Brannstrom I.O."/>
            <person name="Guillou S."/>
            <person name="Cros-Aarteil S."/>
            <person name="Calhoun S."/>
            <person name="Kuo A."/>
            <person name="Mondo S."/>
            <person name="Pangilinan J."/>
            <person name="Riley R."/>
            <person name="LaButti K."/>
            <person name="Andreopoulos B."/>
            <person name="Lipzen A."/>
            <person name="Chen C."/>
            <person name="Yanf M."/>
            <person name="Daum C."/>
            <person name="Ng V."/>
            <person name="Clum A."/>
            <person name="Steindorff A."/>
            <person name="Ohm R."/>
            <person name="Martin F."/>
            <person name="Silar P."/>
            <person name="Natvig D."/>
            <person name="Lalanne C."/>
            <person name="Gautier V."/>
            <person name="Ament-velasquez S.L."/>
            <person name="Kruys A."/>
            <person name="Hutchinson M.I."/>
            <person name="Powell A.J."/>
            <person name="Barry K."/>
            <person name="Miller A.N."/>
            <person name="Grigoriev I.V."/>
            <person name="Debuchy R."/>
            <person name="Gladieux P."/>
            <person name="Thoren M.H."/>
            <person name="Johannesson H."/>
        </authorList>
    </citation>
    <scope>NUCLEOTIDE SEQUENCE</scope>
    <source>
        <strain evidence="17">CBS 232.78</strain>
    </source>
</reference>
<evidence type="ECO:0000256" key="5">
    <source>
        <dbReference type="ARBA" id="ARBA00022454"/>
    </source>
</evidence>
<evidence type="ECO:0000256" key="2">
    <source>
        <dbReference type="ARBA" id="ARBA00004574"/>
    </source>
</evidence>
<keyword evidence="7" id="KW-0805">Transcription regulation</keyword>
<dbReference type="InterPro" id="IPR021661">
    <property type="entry name" value="Rap1_C"/>
</dbReference>
<proteinExistence type="inferred from homology"/>
<evidence type="ECO:0000259" key="16">
    <source>
        <dbReference type="Pfam" id="PF16589"/>
    </source>
</evidence>
<dbReference type="Gene3D" id="1.10.10.2170">
    <property type="match status" value="1"/>
</dbReference>
<dbReference type="SUPFAM" id="SSF46774">
    <property type="entry name" value="ARID-like"/>
    <property type="match status" value="1"/>
</dbReference>
<keyword evidence="6" id="KW-0779">Telomere</keyword>
<evidence type="ECO:0000256" key="9">
    <source>
        <dbReference type="ARBA" id="ARBA00023163"/>
    </source>
</evidence>
<comment type="subcellular location">
    <subcellularLocation>
        <location evidence="2">Chromosome</location>
        <location evidence="2">Telomere</location>
    </subcellularLocation>
    <subcellularLocation>
        <location evidence="1">Nucleus</location>
    </subcellularLocation>
</comment>
<evidence type="ECO:0000256" key="11">
    <source>
        <dbReference type="ARBA" id="ARBA00032471"/>
    </source>
</evidence>
<feature type="region of interest" description="Disordered" evidence="12">
    <location>
        <begin position="287"/>
        <end position="323"/>
    </location>
</feature>
<evidence type="ECO:0000256" key="3">
    <source>
        <dbReference type="ARBA" id="ARBA00010467"/>
    </source>
</evidence>
<dbReference type="Pfam" id="PF01388">
    <property type="entry name" value="ARID"/>
    <property type="match status" value="1"/>
</dbReference>
<organism evidence="17 18">
    <name type="scientific">Podospora didyma</name>
    <dbReference type="NCBI Taxonomy" id="330526"/>
    <lineage>
        <taxon>Eukaryota</taxon>
        <taxon>Fungi</taxon>
        <taxon>Dikarya</taxon>
        <taxon>Ascomycota</taxon>
        <taxon>Pezizomycotina</taxon>
        <taxon>Sordariomycetes</taxon>
        <taxon>Sordariomycetidae</taxon>
        <taxon>Sordariales</taxon>
        <taxon>Podosporaceae</taxon>
        <taxon>Podospora</taxon>
    </lineage>
</organism>
<dbReference type="InterPro" id="IPR001606">
    <property type="entry name" value="ARID_dom"/>
</dbReference>
<feature type="region of interest" description="Disordered" evidence="12">
    <location>
        <begin position="713"/>
        <end position="742"/>
    </location>
</feature>
<feature type="compositionally biased region" description="Polar residues" evidence="12">
    <location>
        <begin position="945"/>
        <end position="956"/>
    </location>
</feature>
<dbReference type="InterPro" id="IPR038104">
    <property type="entry name" value="Rap1_C_sf"/>
</dbReference>
<evidence type="ECO:0000256" key="4">
    <source>
        <dbReference type="ARBA" id="ARBA00017805"/>
    </source>
</evidence>
<feature type="compositionally biased region" description="Basic and acidic residues" evidence="12">
    <location>
        <begin position="425"/>
        <end position="441"/>
    </location>
</feature>
<feature type="compositionally biased region" description="Polar residues" evidence="12">
    <location>
        <begin position="963"/>
        <end position="974"/>
    </location>
</feature>
<feature type="domain" description="ARID" evidence="13">
    <location>
        <begin position="496"/>
        <end position="577"/>
    </location>
</feature>
<evidence type="ECO:0000256" key="7">
    <source>
        <dbReference type="ARBA" id="ARBA00023015"/>
    </source>
</evidence>
<dbReference type="GO" id="GO:0010833">
    <property type="term" value="P:telomere maintenance via telomere lengthening"/>
    <property type="evidence" value="ECO:0007669"/>
    <property type="project" value="TreeGrafter"/>
</dbReference>
<feature type="region of interest" description="Disordered" evidence="12">
    <location>
        <begin position="338"/>
        <end position="477"/>
    </location>
</feature>
<dbReference type="Pfam" id="PF08914">
    <property type="entry name" value="Myb_Rap1"/>
    <property type="match status" value="2"/>
</dbReference>
<dbReference type="InterPro" id="IPR009057">
    <property type="entry name" value="Homeodomain-like_sf"/>
</dbReference>
<feature type="compositionally biased region" description="Polar residues" evidence="12">
    <location>
        <begin position="887"/>
        <end position="907"/>
    </location>
</feature>
<feature type="region of interest" description="Disordered" evidence="12">
    <location>
        <begin position="757"/>
        <end position="974"/>
    </location>
</feature>
<reference evidence="17" key="1">
    <citation type="journal article" date="2023" name="Mol. Phylogenet. Evol.">
        <title>Genome-scale phylogeny and comparative genomics of the fungal order Sordariales.</title>
        <authorList>
            <person name="Hensen N."/>
            <person name="Bonometti L."/>
            <person name="Westerberg I."/>
            <person name="Brannstrom I.O."/>
            <person name="Guillou S."/>
            <person name="Cros-Aarteil S."/>
            <person name="Calhoun S."/>
            <person name="Haridas S."/>
            <person name="Kuo A."/>
            <person name="Mondo S."/>
            <person name="Pangilinan J."/>
            <person name="Riley R."/>
            <person name="LaButti K."/>
            <person name="Andreopoulos B."/>
            <person name="Lipzen A."/>
            <person name="Chen C."/>
            <person name="Yan M."/>
            <person name="Daum C."/>
            <person name="Ng V."/>
            <person name="Clum A."/>
            <person name="Steindorff A."/>
            <person name="Ohm R.A."/>
            <person name="Martin F."/>
            <person name="Silar P."/>
            <person name="Natvig D.O."/>
            <person name="Lalanne C."/>
            <person name="Gautier V."/>
            <person name="Ament-Velasquez S.L."/>
            <person name="Kruys A."/>
            <person name="Hutchinson M.I."/>
            <person name="Powell A.J."/>
            <person name="Barry K."/>
            <person name="Miller A.N."/>
            <person name="Grigoriev I.V."/>
            <person name="Debuchy R."/>
            <person name="Gladieux P."/>
            <person name="Hiltunen Thoren M."/>
            <person name="Johannesson H."/>
        </authorList>
    </citation>
    <scope>NUCLEOTIDE SEQUENCE</scope>
    <source>
        <strain evidence="17">CBS 232.78</strain>
    </source>
</reference>
<feature type="compositionally biased region" description="Acidic residues" evidence="12">
    <location>
        <begin position="587"/>
        <end position="604"/>
    </location>
</feature>
<feature type="compositionally biased region" description="Acidic residues" evidence="12">
    <location>
        <begin position="448"/>
        <end position="460"/>
    </location>
</feature>
<dbReference type="Pfam" id="PF11626">
    <property type="entry name" value="Rap1_C"/>
    <property type="match status" value="1"/>
</dbReference>
<dbReference type="CDD" id="cd16100">
    <property type="entry name" value="ARID"/>
    <property type="match status" value="1"/>
</dbReference>
<feature type="compositionally biased region" description="Low complexity" evidence="12">
    <location>
        <begin position="303"/>
        <end position="320"/>
    </location>
</feature>
<dbReference type="Pfam" id="PF16589">
    <property type="entry name" value="BRCT_2"/>
    <property type="match status" value="1"/>
</dbReference>
<dbReference type="InterPro" id="IPR036431">
    <property type="entry name" value="ARID_dom_sf"/>
</dbReference>
<keyword evidence="10" id="KW-0539">Nucleus</keyword>
<dbReference type="Gene3D" id="1.10.10.60">
    <property type="entry name" value="Homeodomain-like"/>
    <property type="match status" value="2"/>
</dbReference>
<feature type="domain" description="TERF2-interacting telomeric protein 1 Myb" evidence="14">
    <location>
        <begin position="225"/>
        <end position="290"/>
    </location>
</feature>
<evidence type="ECO:0000256" key="10">
    <source>
        <dbReference type="ARBA" id="ARBA00023242"/>
    </source>
</evidence>
<protein>
    <recommendedName>
        <fullName evidence="4">Telomeric repeat-binding factor 2-interacting protein 1</fullName>
    </recommendedName>
    <alternativeName>
        <fullName evidence="11">Repressor/activator protein 1 homolog</fullName>
    </alternativeName>
</protein>
<feature type="compositionally biased region" description="Polar residues" evidence="12">
    <location>
        <begin position="766"/>
        <end position="777"/>
    </location>
</feature>
<comment type="similarity">
    <text evidence="3">Belongs to the RAP1 family.</text>
</comment>
<evidence type="ECO:0000313" key="18">
    <source>
        <dbReference type="Proteomes" id="UP001285441"/>
    </source>
</evidence>
<evidence type="ECO:0000256" key="1">
    <source>
        <dbReference type="ARBA" id="ARBA00004123"/>
    </source>
</evidence>
<dbReference type="PANTHER" id="PTHR16466">
    <property type="entry name" value="TELOMERE REPEAT-BINDING FACTOR 2-INTERACTING PROTEIN 1"/>
    <property type="match status" value="1"/>
</dbReference>
<evidence type="ECO:0000256" key="8">
    <source>
        <dbReference type="ARBA" id="ARBA00023159"/>
    </source>
</evidence>
<dbReference type="CDD" id="cd11655">
    <property type="entry name" value="rap1_myb-like"/>
    <property type="match status" value="2"/>
</dbReference>
<dbReference type="Gene3D" id="1.10.150.60">
    <property type="entry name" value="ARID DNA-binding domain"/>
    <property type="match status" value="1"/>
</dbReference>
<dbReference type="InterPro" id="IPR015010">
    <property type="entry name" value="TERF2IP_Myb"/>
</dbReference>
<comment type="caution">
    <text evidence="17">The sequence shown here is derived from an EMBL/GenBank/DDBJ whole genome shotgun (WGS) entry which is preliminary data.</text>
</comment>
<dbReference type="Gene3D" id="3.40.50.10190">
    <property type="entry name" value="BRCT domain"/>
    <property type="match status" value="1"/>
</dbReference>
<dbReference type="InterPro" id="IPR001357">
    <property type="entry name" value="BRCT_dom"/>
</dbReference>
<keyword evidence="8" id="KW-0010">Activator</keyword>
<evidence type="ECO:0000256" key="6">
    <source>
        <dbReference type="ARBA" id="ARBA00022895"/>
    </source>
</evidence>
<evidence type="ECO:0000313" key="17">
    <source>
        <dbReference type="EMBL" id="KAK3394940.1"/>
    </source>
</evidence>